<accession>A0AA39GAB7</accession>
<feature type="region of interest" description="Disordered" evidence="1">
    <location>
        <begin position="107"/>
        <end position="196"/>
    </location>
</feature>
<evidence type="ECO:0000313" key="3">
    <source>
        <dbReference type="EMBL" id="KAK0383648.1"/>
    </source>
</evidence>
<dbReference type="AlphaFoldDB" id="A0AA39GAB7"/>
<comment type="caution">
    <text evidence="3">The sequence shown here is derived from an EMBL/GenBank/DDBJ whole genome shotgun (WGS) entry which is preliminary data.</text>
</comment>
<feature type="signal peptide" evidence="2">
    <location>
        <begin position="1"/>
        <end position="20"/>
    </location>
</feature>
<evidence type="ECO:0000256" key="2">
    <source>
        <dbReference type="SAM" id="SignalP"/>
    </source>
</evidence>
<feature type="compositionally biased region" description="Low complexity" evidence="1">
    <location>
        <begin position="168"/>
        <end position="179"/>
    </location>
</feature>
<keyword evidence="4" id="KW-1185">Reference proteome</keyword>
<proteinExistence type="predicted"/>
<name>A0AA39GAB7_SARSR</name>
<feature type="chain" id="PRO_5041327865" evidence="2">
    <location>
        <begin position="21"/>
        <end position="226"/>
    </location>
</feature>
<dbReference type="EMBL" id="JAPDFR010000009">
    <property type="protein sequence ID" value="KAK0383648.1"/>
    <property type="molecule type" value="Genomic_DNA"/>
</dbReference>
<keyword evidence="2" id="KW-0732">Signal</keyword>
<sequence>MHATLFSVAVAAPLMVLASASPREFQFPDSVPLNKRQTSGPKFECHSACGNAILQSRDSSDYCDSTEWVGLLDDCLDCALEFEIWQYYSPEVKPAAEACGLNATPKPAGGDTTTSAAAQTTTQAAETQPASTAEPVTTGASTEAGHTAAPTTDAEHGHATAVHTTLSTAEAKPEATTPAGHESHKPSGSVSPAPENTPVVAGASALGLSGLAVAAGAAVAVMVNLQ</sequence>
<organism evidence="3 4">
    <name type="scientific">Sarocladium strictum</name>
    <name type="common">Black bundle disease fungus</name>
    <name type="synonym">Acremonium strictum</name>
    <dbReference type="NCBI Taxonomy" id="5046"/>
    <lineage>
        <taxon>Eukaryota</taxon>
        <taxon>Fungi</taxon>
        <taxon>Dikarya</taxon>
        <taxon>Ascomycota</taxon>
        <taxon>Pezizomycotina</taxon>
        <taxon>Sordariomycetes</taxon>
        <taxon>Hypocreomycetidae</taxon>
        <taxon>Hypocreales</taxon>
        <taxon>Sarocladiaceae</taxon>
        <taxon>Sarocladium</taxon>
    </lineage>
</organism>
<protein>
    <submittedName>
        <fullName evidence="3">Uncharacterized protein</fullName>
    </submittedName>
</protein>
<evidence type="ECO:0000313" key="4">
    <source>
        <dbReference type="Proteomes" id="UP001175261"/>
    </source>
</evidence>
<gene>
    <name evidence="3" type="ORF">NLU13_9559</name>
</gene>
<feature type="compositionally biased region" description="Low complexity" evidence="1">
    <location>
        <begin position="112"/>
        <end position="135"/>
    </location>
</feature>
<reference evidence="3" key="1">
    <citation type="submission" date="2022-10" db="EMBL/GenBank/DDBJ databases">
        <title>Determination and structural analysis of whole genome sequence of Sarocladium strictum F4-1.</title>
        <authorList>
            <person name="Hu L."/>
            <person name="Jiang Y."/>
        </authorList>
    </citation>
    <scope>NUCLEOTIDE SEQUENCE</scope>
    <source>
        <strain evidence="3">F4-1</strain>
    </source>
</reference>
<evidence type="ECO:0000256" key="1">
    <source>
        <dbReference type="SAM" id="MobiDB-lite"/>
    </source>
</evidence>
<dbReference type="Proteomes" id="UP001175261">
    <property type="component" value="Unassembled WGS sequence"/>
</dbReference>